<keyword evidence="4" id="KW-0498">Mitosis</keyword>
<dbReference type="PANTHER" id="PTHR23168">
    <property type="entry name" value="MITOTIC SPINDLE ASSEMBLY CHECKPOINT PROTEIN MAD1 MITOTIC ARREST DEFICIENT-LIKE PROTEIN 1"/>
    <property type="match status" value="1"/>
</dbReference>
<keyword evidence="3" id="KW-0132">Cell division</keyword>
<evidence type="ECO:0000313" key="7">
    <source>
        <dbReference type="EMBL" id="KAK2119411.1"/>
    </source>
</evidence>
<dbReference type="EMBL" id="JASSZA010000001">
    <property type="protein sequence ID" value="KAK2119411.1"/>
    <property type="molecule type" value="Genomic_DNA"/>
</dbReference>
<evidence type="ECO:0000256" key="3">
    <source>
        <dbReference type="ARBA" id="ARBA00022618"/>
    </source>
</evidence>
<keyword evidence="8" id="KW-1185">Reference proteome</keyword>
<gene>
    <name evidence="7" type="primary">MAD1L1_3</name>
    <name evidence="7" type="ORF">P7K49_000797</name>
</gene>
<evidence type="ECO:0000256" key="6">
    <source>
        <dbReference type="ARBA" id="ARBA00023306"/>
    </source>
</evidence>
<dbReference type="PANTHER" id="PTHR23168:SF0">
    <property type="entry name" value="MITOTIC SPINDLE ASSEMBLY CHECKPOINT PROTEIN MAD1"/>
    <property type="match status" value="1"/>
</dbReference>
<accession>A0ABQ9WCS3</accession>
<sequence>MRETNGLLQEELEGLQRKLGCQEKMQGTLVGLELENERLLAKLQSWERLDQTMGLSVRTPEDLSRCVVELQQRELALKNKNSATTSNAWGLGKARQQLHEELQQVGGQLLEERKKCETHESLAWSLQKRVLLLTKKGDGIRAILGSYDSELTPSEYLP</sequence>
<evidence type="ECO:0000256" key="4">
    <source>
        <dbReference type="ARBA" id="ARBA00022776"/>
    </source>
</evidence>
<comment type="caution">
    <text evidence="7">The sequence shown here is derived from an EMBL/GenBank/DDBJ whole genome shotgun (WGS) entry which is preliminary data.</text>
</comment>
<dbReference type="Proteomes" id="UP001266305">
    <property type="component" value="Unassembled WGS sequence"/>
</dbReference>
<name>A0ABQ9WCS3_SAGOE</name>
<evidence type="ECO:0000313" key="8">
    <source>
        <dbReference type="Proteomes" id="UP001266305"/>
    </source>
</evidence>
<evidence type="ECO:0000256" key="5">
    <source>
        <dbReference type="ARBA" id="ARBA00023242"/>
    </source>
</evidence>
<organism evidence="7 8">
    <name type="scientific">Saguinus oedipus</name>
    <name type="common">Cotton-top tamarin</name>
    <name type="synonym">Oedipomidas oedipus</name>
    <dbReference type="NCBI Taxonomy" id="9490"/>
    <lineage>
        <taxon>Eukaryota</taxon>
        <taxon>Metazoa</taxon>
        <taxon>Chordata</taxon>
        <taxon>Craniata</taxon>
        <taxon>Vertebrata</taxon>
        <taxon>Euteleostomi</taxon>
        <taxon>Mammalia</taxon>
        <taxon>Eutheria</taxon>
        <taxon>Euarchontoglires</taxon>
        <taxon>Primates</taxon>
        <taxon>Haplorrhini</taxon>
        <taxon>Platyrrhini</taxon>
        <taxon>Cebidae</taxon>
        <taxon>Callitrichinae</taxon>
        <taxon>Saguinus</taxon>
    </lineage>
</organism>
<keyword evidence="5" id="KW-0539">Nucleus</keyword>
<evidence type="ECO:0000256" key="2">
    <source>
        <dbReference type="ARBA" id="ARBA00008029"/>
    </source>
</evidence>
<comment type="subcellular location">
    <subcellularLocation>
        <location evidence="1">Nucleus</location>
    </subcellularLocation>
</comment>
<keyword evidence="6" id="KW-0131">Cell cycle</keyword>
<proteinExistence type="inferred from homology"/>
<dbReference type="InterPro" id="IPR008672">
    <property type="entry name" value="Mad1"/>
</dbReference>
<evidence type="ECO:0000256" key="1">
    <source>
        <dbReference type="ARBA" id="ARBA00004123"/>
    </source>
</evidence>
<dbReference type="Pfam" id="PF05557">
    <property type="entry name" value="MAD"/>
    <property type="match status" value="1"/>
</dbReference>
<protein>
    <submittedName>
        <fullName evidence="7">Mitotic spindle assembly checkpoint protein MAD1</fullName>
    </submittedName>
</protein>
<comment type="similarity">
    <text evidence="2">Belongs to the MAD1 family.</text>
</comment>
<reference evidence="7 8" key="1">
    <citation type="submission" date="2023-05" db="EMBL/GenBank/DDBJ databases">
        <title>B98-5 Cell Line De Novo Hybrid Assembly: An Optical Mapping Approach.</title>
        <authorList>
            <person name="Kananen K."/>
            <person name="Auerbach J.A."/>
            <person name="Kautto E."/>
            <person name="Blachly J.S."/>
        </authorList>
    </citation>
    <scope>NUCLEOTIDE SEQUENCE [LARGE SCALE GENOMIC DNA]</scope>
    <source>
        <strain evidence="7">B95-8</strain>
        <tissue evidence="7">Cell line</tissue>
    </source>
</reference>